<dbReference type="EMBL" id="CP003653">
    <property type="protein sequence ID" value="AFZ37355.1"/>
    <property type="molecule type" value="Genomic_DNA"/>
</dbReference>
<dbReference type="InterPro" id="IPR032710">
    <property type="entry name" value="NTF2-like_dom_sf"/>
</dbReference>
<dbReference type="HOGENOM" id="CLU_074052_0_0_3"/>
<dbReference type="RefSeq" id="WP_015195014.1">
    <property type="nucleotide sequence ID" value="NC_019748.1"/>
</dbReference>
<protein>
    <recommendedName>
        <fullName evidence="3">Nuclear transport factor 2 family protein</fullName>
    </recommendedName>
</protein>
<proteinExistence type="predicted"/>
<dbReference type="KEGG" id="scs:Sta7437_3871"/>
<name>K9XXN0_STAC7</name>
<keyword evidence="2" id="KW-1185">Reference proteome</keyword>
<accession>K9XXN0</accession>
<dbReference type="STRING" id="111780.Sta7437_3871"/>
<evidence type="ECO:0008006" key="3">
    <source>
        <dbReference type="Google" id="ProtNLM"/>
    </source>
</evidence>
<organism evidence="1 2">
    <name type="scientific">Stanieria cyanosphaera (strain ATCC 29371 / PCC 7437)</name>
    <dbReference type="NCBI Taxonomy" id="111780"/>
    <lineage>
        <taxon>Bacteria</taxon>
        <taxon>Bacillati</taxon>
        <taxon>Cyanobacteriota</taxon>
        <taxon>Cyanophyceae</taxon>
        <taxon>Pleurocapsales</taxon>
        <taxon>Dermocarpellaceae</taxon>
        <taxon>Stanieria</taxon>
    </lineage>
</organism>
<reference evidence="2" key="1">
    <citation type="journal article" date="2013" name="Proc. Natl. Acad. Sci. U.S.A.">
        <title>Improving the coverage of the cyanobacterial phylum using diversity-driven genome sequencing.</title>
        <authorList>
            <person name="Shih P.M."/>
            <person name="Wu D."/>
            <person name="Latifi A."/>
            <person name="Axen S.D."/>
            <person name="Fewer D.P."/>
            <person name="Talla E."/>
            <person name="Calteau A."/>
            <person name="Cai F."/>
            <person name="Tandeau de Marsac N."/>
            <person name="Rippka R."/>
            <person name="Herdman M."/>
            <person name="Sivonen K."/>
            <person name="Coursin T."/>
            <person name="Laurent T."/>
            <person name="Goodwin L."/>
            <person name="Nolan M."/>
            <person name="Davenport K.W."/>
            <person name="Han C.S."/>
            <person name="Rubin E.M."/>
            <person name="Eisen J.A."/>
            <person name="Woyke T."/>
            <person name="Gugger M."/>
            <person name="Kerfeld C.A."/>
        </authorList>
    </citation>
    <scope>NUCLEOTIDE SEQUENCE [LARGE SCALE GENOMIC DNA]</scope>
    <source>
        <strain evidence="2">ATCC 29371 / PCC 7437</strain>
    </source>
</reference>
<dbReference type="eggNOG" id="ENOG502Z83E">
    <property type="taxonomic scope" value="Bacteria"/>
</dbReference>
<evidence type="ECO:0000313" key="2">
    <source>
        <dbReference type="Proteomes" id="UP000010473"/>
    </source>
</evidence>
<dbReference type="AlphaFoldDB" id="K9XXN0"/>
<dbReference type="Proteomes" id="UP000010473">
    <property type="component" value="Chromosome"/>
</dbReference>
<gene>
    <name evidence="1" type="ordered locus">Sta7437_3871</name>
</gene>
<dbReference type="Gene3D" id="3.10.450.50">
    <property type="match status" value="1"/>
</dbReference>
<dbReference type="OrthoDB" id="507769at2"/>
<evidence type="ECO:0000313" key="1">
    <source>
        <dbReference type="EMBL" id="AFZ37355.1"/>
    </source>
</evidence>
<sequence length="263" mass="29240">MKKRNVLSSDWVKSLGLSVFLLLSWGVNNSIRAENSANAPAALQETITKIDTAANNQNLKAVMEYYSPNFTNTDGLTPTSLSQALTSLWKTYPQLQYTTTIKSWQQTGDQLVAETVTQIQGTSQSQGRTMNLDTTLHSRQYFQEQKLVRQEILSEQTQITTGDNPPEVEVIAPETVKVGEKYNFDVVVTEPLKDKVLLGATVEEPTGSDRYLNPSNLELEALPAGGIYKLVTAPRLPENHWLSAILVRGDGITMVTKRVRIEQ</sequence>
<dbReference type="SUPFAM" id="SSF54427">
    <property type="entry name" value="NTF2-like"/>
    <property type="match status" value="1"/>
</dbReference>